<dbReference type="GO" id="GO:0005886">
    <property type="term" value="C:plasma membrane"/>
    <property type="evidence" value="ECO:0007669"/>
    <property type="project" value="UniProtKB-SubCell"/>
</dbReference>
<dbReference type="Gene3D" id="3.30.2090.10">
    <property type="entry name" value="Multidrug efflux transporter AcrB TolC docking domain, DN and DC subdomains"/>
    <property type="match status" value="2"/>
</dbReference>
<evidence type="ECO:0000256" key="2">
    <source>
        <dbReference type="ARBA" id="ARBA00010942"/>
    </source>
</evidence>
<evidence type="ECO:0000256" key="7">
    <source>
        <dbReference type="ARBA" id="ARBA00023136"/>
    </source>
</evidence>
<keyword evidence="6" id="KW-1133">Transmembrane helix</keyword>
<dbReference type="Gene3D" id="1.20.1640.10">
    <property type="entry name" value="Multidrug efflux transporter AcrB transmembrane domain"/>
    <property type="match status" value="2"/>
</dbReference>
<dbReference type="Gene3D" id="3.30.70.1440">
    <property type="entry name" value="Multidrug efflux transporter AcrB pore domain"/>
    <property type="match status" value="1"/>
</dbReference>
<accession>A0A679HV49</accession>
<dbReference type="NCBIfam" id="TIGR00914">
    <property type="entry name" value="2A0601"/>
    <property type="match status" value="1"/>
</dbReference>
<dbReference type="SUPFAM" id="SSF82693">
    <property type="entry name" value="Multidrug efflux transporter AcrB pore domain, PN1, PN2, PC1 and PC2 subdomains"/>
    <property type="match status" value="3"/>
</dbReference>
<name>A0A679HV49_9RHOO</name>
<evidence type="ECO:0000256" key="4">
    <source>
        <dbReference type="ARBA" id="ARBA00022475"/>
    </source>
</evidence>
<dbReference type="Pfam" id="PF00873">
    <property type="entry name" value="ACR_tran"/>
    <property type="match status" value="1"/>
</dbReference>
<dbReference type="SUPFAM" id="SSF82714">
    <property type="entry name" value="Multidrug efflux transporter AcrB TolC docking domain, DN and DC subdomains"/>
    <property type="match status" value="2"/>
</dbReference>
<protein>
    <submittedName>
        <fullName evidence="8">Cation transporter</fullName>
    </submittedName>
</protein>
<keyword evidence="4" id="KW-1003">Cell membrane</keyword>
<dbReference type="SUPFAM" id="SSF82866">
    <property type="entry name" value="Multidrug efflux transporter AcrB transmembrane domain"/>
    <property type="match status" value="2"/>
</dbReference>
<dbReference type="PANTHER" id="PTHR32063">
    <property type="match status" value="1"/>
</dbReference>
<dbReference type="InterPro" id="IPR001036">
    <property type="entry name" value="Acrflvin-R"/>
</dbReference>
<evidence type="ECO:0000313" key="9">
    <source>
        <dbReference type="Proteomes" id="UP000463961"/>
    </source>
</evidence>
<dbReference type="Gene3D" id="3.30.70.1430">
    <property type="entry name" value="Multidrug efflux transporter AcrB pore domain"/>
    <property type="match status" value="2"/>
</dbReference>
<evidence type="ECO:0000256" key="1">
    <source>
        <dbReference type="ARBA" id="ARBA00004651"/>
    </source>
</evidence>
<dbReference type="PANTHER" id="PTHR32063:SF24">
    <property type="entry name" value="CATION EFFLUX SYSTEM (ACRB_ACRD_ACRF FAMILY)"/>
    <property type="match status" value="1"/>
</dbReference>
<dbReference type="AlphaFoldDB" id="A0A679HV49"/>
<dbReference type="GO" id="GO:0042910">
    <property type="term" value="F:xenobiotic transmembrane transporter activity"/>
    <property type="evidence" value="ECO:0007669"/>
    <property type="project" value="TreeGrafter"/>
</dbReference>
<organism evidence="8 9">
    <name type="scientific">Fluviibacter phosphoraccumulans</name>
    <dbReference type="NCBI Taxonomy" id="1751046"/>
    <lineage>
        <taxon>Bacteria</taxon>
        <taxon>Pseudomonadati</taxon>
        <taxon>Pseudomonadota</taxon>
        <taxon>Betaproteobacteria</taxon>
        <taxon>Rhodocyclales</taxon>
        <taxon>Fluviibacteraceae</taxon>
        <taxon>Fluviibacter</taxon>
    </lineage>
</organism>
<proteinExistence type="inferred from homology"/>
<comment type="subcellular location">
    <subcellularLocation>
        <location evidence="1">Cell membrane</location>
        <topology evidence="1">Multi-pass membrane protein</topology>
    </subcellularLocation>
</comment>
<dbReference type="OrthoDB" id="9798415at2"/>
<evidence type="ECO:0000313" key="8">
    <source>
        <dbReference type="EMBL" id="BBU69471.1"/>
    </source>
</evidence>
<reference evidence="9" key="1">
    <citation type="submission" date="2020-01" db="EMBL/GenBank/DDBJ databases">
        <title>Phosphoaccumulans saitamaens gen. nov., sp. nov., a polyphosphate accumulating bacterium isolated from surface river water.</title>
        <authorList>
            <person name="Watanabe K."/>
            <person name="Suda W."/>
        </authorList>
    </citation>
    <scope>NUCLEOTIDE SEQUENCE [LARGE SCALE GENOMIC DNA]</scope>
    <source>
        <strain evidence="9">ICHIAU1</strain>
    </source>
</reference>
<gene>
    <name evidence="8" type="ORF">ICHIAU1_17540</name>
</gene>
<dbReference type="Gene3D" id="3.30.70.1320">
    <property type="entry name" value="Multidrug efflux transporter AcrB pore domain like"/>
    <property type="match status" value="1"/>
</dbReference>
<comment type="similarity">
    <text evidence="2">Belongs to the resistance-nodulation-cell division (RND) (TC 2.A.6) family.</text>
</comment>
<dbReference type="EMBL" id="AP022345">
    <property type="protein sequence ID" value="BBU69471.1"/>
    <property type="molecule type" value="Genomic_DNA"/>
</dbReference>
<dbReference type="GO" id="GO:0008324">
    <property type="term" value="F:monoatomic cation transmembrane transporter activity"/>
    <property type="evidence" value="ECO:0007669"/>
    <property type="project" value="InterPro"/>
</dbReference>
<dbReference type="InterPro" id="IPR004763">
    <property type="entry name" value="CusA-like"/>
</dbReference>
<sequence>MLRQLVNFAVSQRAFILLAFAIMAVVGLRALKDLPIEAFPDVQDVQVQVITQVPGKAPEEVERSVTLPIEREMSGVPRVTQQRSVSITGLSVVTLIFSDGTQDRFARSQVLEKLQGVTLPPGVTPTLAPLTTAVGEIFRYIIEAPANTPLNEIRAIQDWVVRPALRRVPGVADVTSFGGTVKEIQVNANPILMRRYGVTLNQLSDALSANNESTGGGILRRGNEGLVLRSTGLYRNIEDIQSTVIRSQNGRAILVGDVAEVGIGNHPPSGSVSVALRSKDGDVIQKEGVVEGIVMMTKAENPAIVIEDLREKIDWLNSQEHLPPGVMLKPLYDRTELINHTVNTVTHNLIIGALLVIGVLIVFLRNWKVSLIVASLIPLTLLFVFIMMDLFKVSANLISLGAVDFGIIIDSAVVVVEALMVKMTLQTGPEYEHLGHNRPVWRLNALKNTVSTLASPILYSKAIIILAFIPIFTFQRVEGKIFSPVALTLSCALLGAILLTLTYVPTLLAYMADKGPLLEPHLEWMARLQHRYREKLEEMLATPRKVYIRTGGALLASLCLLPVVGTEFLPKLDEGNIWLTIMMPPSTHLEQTREVERSVREYMISYPETRKVITHVGRPDEGTDPKGPNNIEVLVDLAPKDDWRFSTKEELVRNMSAGLNSMPGVPTNFSQVIQDNVEESLSGVKGEIAVKIFGPDLNILQEKANHVAGILAGINGAIEVAAIQVGGQTEVTVIPDRQRMARLGISIADVNRTFETAMGGFETTGFFEGDRRYDVTLRMGADYRGSINDIANLAIQIPGVENGFIPLGEIATIELKQGASRIAREAGMRAVSIKANLTGRDQGGFVKEAQRKVKRDVTLPPGYTMTWGGQFENQQRAMARLKIVVPASLLAIFGLLFWMFRSYKIAAVILAIAPTTLIGGLIGLALSGMHLSISAAVGFIAVSGIAIQNGVIMVEEIVEMLRNGKPFQQAIRDGAVLRMRPIIMTALMAGLGLLPAALSHGIGSETQRPFAVVIVGGIISATICTLFLLPVLFSRLIKQDKPAN</sequence>
<dbReference type="RefSeq" id="WP_162049823.1">
    <property type="nucleotide sequence ID" value="NZ_AP019011.1"/>
</dbReference>
<keyword evidence="5" id="KW-0812">Transmembrane</keyword>
<keyword evidence="9" id="KW-1185">Reference proteome</keyword>
<evidence type="ECO:0000256" key="6">
    <source>
        <dbReference type="ARBA" id="ARBA00022989"/>
    </source>
</evidence>
<evidence type="ECO:0000256" key="5">
    <source>
        <dbReference type="ARBA" id="ARBA00022692"/>
    </source>
</evidence>
<dbReference type="InterPro" id="IPR027463">
    <property type="entry name" value="AcrB_DN_DC_subdom"/>
</dbReference>
<keyword evidence="7" id="KW-0472">Membrane</keyword>
<dbReference type="Proteomes" id="UP000463961">
    <property type="component" value="Chromosome"/>
</dbReference>
<keyword evidence="3" id="KW-0813">Transport</keyword>
<dbReference type="PRINTS" id="PR00702">
    <property type="entry name" value="ACRIFLAVINRP"/>
</dbReference>
<evidence type="ECO:0000256" key="3">
    <source>
        <dbReference type="ARBA" id="ARBA00022448"/>
    </source>
</evidence>